<feature type="region of interest" description="Disordered" evidence="1">
    <location>
        <begin position="216"/>
        <end position="243"/>
    </location>
</feature>
<evidence type="ECO:0000313" key="3">
    <source>
        <dbReference type="WBParaSite" id="Hba_12485"/>
    </source>
</evidence>
<evidence type="ECO:0000313" key="2">
    <source>
        <dbReference type="Proteomes" id="UP000095283"/>
    </source>
</evidence>
<feature type="compositionally biased region" description="Acidic residues" evidence="1">
    <location>
        <begin position="233"/>
        <end position="243"/>
    </location>
</feature>
<organism evidence="2 3">
    <name type="scientific">Heterorhabditis bacteriophora</name>
    <name type="common">Entomopathogenic nematode worm</name>
    <dbReference type="NCBI Taxonomy" id="37862"/>
    <lineage>
        <taxon>Eukaryota</taxon>
        <taxon>Metazoa</taxon>
        <taxon>Ecdysozoa</taxon>
        <taxon>Nematoda</taxon>
        <taxon>Chromadorea</taxon>
        <taxon>Rhabditida</taxon>
        <taxon>Rhabditina</taxon>
        <taxon>Rhabditomorpha</taxon>
        <taxon>Strongyloidea</taxon>
        <taxon>Heterorhabditidae</taxon>
        <taxon>Heterorhabditis</taxon>
    </lineage>
</organism>
<dbReference type="WBParaSite" id="Hba_12485">
    <property type="protein sequence ID" value="Hba_12485"/>
    <property type="gene ID" value="Hba_12485"/>
</dbReference>
<evidence type="ECO:0000256" key="1">
    <source>
        <dbReference type="SAM" id="MobiDB-lite"/>
    </source>
</evidence>
<reference evidence="3" key="1">
    <citation type="submission" date="2016-11" db="UniProtKB">
        <authorList>
            <consortium name="WormBaseParasite"/>
        </authorList>
    </citation>
    <scope>IDENTIFICATION</scope>
</reference>
<proteinExistence type="predicted"/>
<protein>
    <submittedName>
        <fullName evidence="3">Cilia- and flagella-associated protein 36</fullName>
    </submittedName>
</protein>
<name>A0A1I7X517_HETBA</name>
<dbReference type="Proteomes" id="UP000095283">
    <property type="component" value="Unplaced"/>
</dbReference>
<accession>A0A1I7X517</accession>
<keyword evidence="2" id="KW-1185">Reference proteome</keyword>
<sequence length="243" mass="27843">MNKEELKWSKKLKLSWLANMKEISGFLWYSGLHNFKSVMFFIRCFMSDTENQDLDEFHDVEEEAIFIKKEITVDVEPIIQLCKHSYEIILLVPDITGTEYVDPMTTSMDGIDELPVNEEAQSLMKMYLANVFGKTDCQQYVEKMFQIIFTHCSALEPSEDPAVPIDENALTEQVVPADEVEAEVKTEAPLEGELIQNETPLVEDEPVPHDTYVEVPVEEIGGEETTATTKDEPVEEELFDMDF</sequence>
<dbReference type="AlphaFoldDB" id="A0A1I7X517"/>